<feature type="transmembrane region" description="Helical" evidence="10">
    <location>
        <begin position="37"/>
        <end position="58"/>
    </location>
</feature>
<dbReference type="InterPro" id="IPR000276">
    <property type="entry name" value="GPCR_Rhodpsn"/>
</dbReference>
<comment type="similarity">
    <text evidence="9">Belongs to the G-protein coupled receptor 1 family.</text>
</comment>
<evidence type="ECO:0000256" key="6">
    <source>
        <dbReference type="ARBA" id="ARBA00023170"/>
    </source>
</evidence>
<dbReference type="PANTHER" id="PTHR24225">
    <property type="entry name" value="CHEMOTACTIC RECEPTOR"/>
    <property type="match status" value="1"/>
</dbReference>
<evidence type="ECO:0000256" key="3">
    <source>
        <dbReference type="ARBA" id="ARBA00022989"/>
    </source>
</evidence>
<evidence type="ECO:0000256" key="7">
    <source>
        <dbReference type="ARBA" id="ARBA00023224"/>
    </source>
</evidence>
<evidence type="ECO:0000259" key="11">
    <source>
        <dbReference type="PROSITE" id="PS50262"/>
    </source>
</evidence>
<dbReference type="GO" id="GO:0007200">
    <property type="term" value="P:phospholipase C-activating G protein-coupled receptor signaling pathway"/>
    <property type="evidence" value="ECO:0007669"/>
    <property type="project" value="TreeGrafter"/>
</dbReference>
<comment type="subcellular location">
    <subcellularLocation>
        <location evidence="1">Membrane</location>
        <topology evidence="1">Multi-pass membrane protein</topology>
    </subcellularLocation>
</comment>
<dbReference type="GO" id="GO:0004875">
    <property type="term" value="F:complement receptor activity"/>
    <property type="evidence" value="ECO:0007669"/>
    <property type="project" value="TreeGrafter"/>
</dbReference>
<dbReference type="PROSITE" id="PS00237">
    <property type="entry name" value="G_PROTEIN_RECEP_F1_1"/>
    <property type="match status" value="1"/>
</dbReference>
<comment type="similarity">
    <text evidence="8">Belongs to the chemokine-like receptor (CMKLR) family.</text>
</comment>
<dbReference type="PANTHER" id="PTHR24225:SF24">
    <property type="entry name" value="G-PROTEIN COUPLED RECEPTORS FAMILY 1 PROFILE DOMAIN-CONTAINING PROTEIN"/>
    <property type="match status" value="1"/>
</dbReference>
<dbReference type="GO" id="GO:0007204">
    <property type="term" value="P:positive regulation of cytosolic calcium ion concentration"/>
    <property type="evidence" value="ECO:0007669"/>
    <property type="project" value="TreeGrafter"/>
</dbReference>
<dbReference type="Proteomes" id="UP000694388">
    <property type="component" value="Unplaced"/>
</dbReference>
<dbReference type="GO" id="GO:0005886">
    <property type="term" value="C:plasma membrane"/>
    <property type="evidence" value="ECO:0007669"/>
    <property type="project" value="TreeGrafter"/>
</dbReference>
<dbReference type="InterPro" id="IPR017452">
    <property type="entry name" value="GPCR_Rhodpsn_7TM"/>
</dbReference>
<keyword evidence="4 9" id="KW-0297">G-protein coupled receptor</keyword>
<evidence type="ECO:0000256" key="8">
    <source>
        <dbReference type="ARBA" id="ARBA00025736"/>
    </source>
</evidence>
<evidence type="ECO:0000256" key="4">
    <source>
        <dbReference type="ARBA" id="ARBA00023040"/>
    </source>
</evidence>
<dbReference type="Ensembl" id="ENSEBUT00000024934.1">
    <property type="protein sequence ID" value="ENSEBUP00000024358.1"/>
    <property type="gene ID" value="ENSEBUG00000015015.1"/>
</dbReference>
<dbReference type="AlphaFoldDB" id="A0A8C4R3X3"/>
<feature type="transmembrane region" description="Helical" evidence="10">
    <location>
        <begin position="126"/>
        <end position="146"/>
    </location>
</feature>
<feature type="transmembrane region" description="Helical" evidence="10">
    <location>
        <begin position="167"/>
        <end position="184"/>
    </location>
</feature>
<name>A0A8C4R3X3_EPTBU</name>
<keyword evidence="2 9" id="KW-0812">Transmembrane</keyword>
<dbReference type="GO" id="GO:0006954">
    <property type="term" value="P:inflammatory response"/>
    <property type="evidence" value="ECO:0007669"/>
    <property type="project" value="TreeGrafter"/>
</dbReference>
<dbReference type="Pfam" id="PF00001">
    <property type="entry name" value="7tm_1"/>
    <property type="match status" value="2"/>
</dbReference>
<keyword evidence="5 10" id="KW-0472">Membrane</keyword>
<dbReference type="InterPro" id="IPR000826">
    <property type="entry name" value="Formyl_rcpt-rel"/>
</dbReference>
<dbReference type="GeneTree" id="ENSGT00940000160642"/>
<feature type="domain" description="G-protein coupled receptors family 1 profile" evidence="11">
    <location>
        <begin position="18"/>
        <end position="215"/>
    </location>
</feature>
<evidence type="ECO:0000256" key="10">
    <source>
        <dbReference type="SAM" id="Phobius"/>
    </source>
</evidence>
<evidence type="ECO:0000256" key="5">
    <source>
        <dbReference type="ARBA" id="ARBA00023136"/>
    </source>
</evidence>
<organism evidence="12 13">
    <name type="scientific">Eptatretus burgeri</name>
    <name type="common">Inshore hagfish</name>
    <dbReference type="NCBI Taxonomy" id="7764"/>
    <lineage>
        <taxon>Eukaryota</taxon>
        <taxon>Metazoa</taxon>
        <taxon>Chordata</taxon>
        <taxon>Craniata</taxon>
        <taxon>Vertebrata</taxon>
        <taxon>Cyclostomata</taxon>
        <taxon>Myxini</taxon>
        <taxon>Myxiniformes</taxon>
        <taxon>Myxinidae</taxon>
        <taxon>Eptatretinae</taxon>
        <taxon>Eptatretus</taxon>
    </lineage>
</organism>
<evidence type="ECO:0000313" key="12">
    <source>
        <dbReference type="Ensembl" id="ENSEBUP00000024358.1"/>
    </source>
</evidence>
<accession>A0A8C4R3X3</accession>
<keyword evidence="13" id="KW-1185">Reference proteome</keyword>
<dbReference type="PROSITE" id="PS50262">
    <property type="entry name" value="G_PROTEIN_RECEP_F1_2"/>
    <property type="match status" value="1"/>
</dbReference>
<feature type="transmembrane region" description="Helical" evidence="10">
    <location>
        <begin position="12"/>
        <end position="30"/>
    </location>
</feature>
<dbReference type="OMA" id="APIRIMD"/>
<dbReference type="PRINTS" id="PR00526">
    <property type="entry name" value="FMETLEUPHER"/>
</dbReference>
<evidence type="ECO:0000256" key="9">
    <source>
        <dbReference type="RuleBase" id="RU000688"/>
    </source>
</evidence>
<reference evidence="12" key="2">
    <citation type="submission" date="2025-09" db="UniProtKB">
        <authorList>
            <consortium name="Ensembl"/>
        </authorList>
    </citation>
    <scope>IDENTIFICATION</scope>
</reference>
<evidence type="ECO:0000313" key="13">
    <source>
        <dbReference type="Proteomes" id="UP000694388"/>
    </source>
</evidence>
<feature type="transmembrane region" description="Helical" evidence="10">
    <location>
        <begin position="64"/>
        <end position="81"/>
    </location>
</feature>
<feature type="transmembrane region" description="Helical" evidence="10">
    <location>
        <begin position="196"/>
        <end position="217"/>
    </location>
</feature>
<sequence length="242" mass="28321">MMEGISTEFPTFTPLFIGNAVVIWIIGFKMKKTMATVLFLNLSIADFLFILFLPFSITQAIMEYHWIFGWFFCKLNSYIMFVNMYSSILFLTVISMERYIAVVHPVQGMKIRTLHSETMTARISEINICRAIFGFIIPFTVIFFCYCRVVCKMQHIRFAKKRKSFRLIVLVVLAFFICWAPYHVLNYELFVLANNVFPVVISIAYINSCINPILYVFSGQKFQEKIRRSFSKAIENKAKPFN</sequence>
<proteinExistence type="inferred from homology"/>
<evidence type="ECO:0000256" key="1">
    <source>
        <dbReference type="ARBA" id="ARBA00004141"/>
    </source>
</evidence>
<keyword evidence="6 9" id="KW-0675">Receptor</keyword>
<reference evidence="12" key="1">
    <citation type="submission" date="2025-08" db="UniProtKB">
        <authorList>
            <consortium name="Ensembl"/>
        </authorList>
    </citation>
    <scope>IDENTIFICATION</scope>
</reference>
<evidence type="ECO:0000256" key="2">
    <source>
        <dbReference type="ARBA" id="ARBA00022692"/>
    </source>
</evidence>
<keyword evidence="3 10" id="KW-1133">Transmembrane helix</keyword>
<dbReference type="SUPFAM" id="SSF81321">
    <property type="entry name" value="Family A G protein-coupled receptor-like"/>
    <property type="match status" value="1"/>
</dbReference>
<protein>
    <submittedName>
        <fullName evidence="12">Chemerin chemokine-like receptor 2</fullName>
    </submittedName>
</protein>
<keyword evidence="7 9" id="KW-0807">Transducer</keyword>
<dbReference type="GO" id="GO:0004930">
    <property type="term" value="F:G protein-coupled receptor activity"/>
    <property type="evidence" value="ECO:0007669"/>
    <property type="project" value="UniProtKB-KW"/>
</dbReference>
<dbReference type="PRINTS" id="PR00237">
    <property type="entry name" value="GPCRRHODOPSN"/>
</dbReference>
<dbReference type="Gene3D" id="1.20.1070.10">
    <property type="entry name" value="Rhodopsin 7-helix transmembrane proteins"/>
    <property type="match status" value="2"/>
</dbReference>